<dbReference type="Pfam" id="PF01136">
    <property type="entry name" value="Peptidase_U32"/>
    <property type="match status" value="2"/>
</dbReference>
<evidence type="ECO:0000259" key="1">
    <source>
        <dbReference type="Pfam" id="PF12392"/>
    </source>
</evidence>
<dbReference type="AlphaFoldDB" id="A0A099I3N4"/>
<protein>
    <submittedName>
        <fullName evidence="2">Peptidase U32</fullName>
    </submittedName>
</protein>
<dbReference type="Pfam" id="PF12392">
    <property type="entry name" value="DUF3656"/>
    <property type="match status" value="1"/>
</dbReference>
<comment type="caution">
    <text evidence="2">The sequence shown here is derived from an EMBL/GenBank/DDBJ whole genome shotgun (WGS) entry which is preliminary data.</text>
</comment>
<dbReference type="Proteomes" id="UP000030008">
    <property type="component" value="Unassembled WGS sequence"/>
</dbReference>
<evidence type="ECO:0000313" key="2">
    <source>
        <dbReference type="EMBL" id="KGJ51847.1"/>
    </source>
</evidence>
<sequence length="770" mass="87156">MWKTERKVELLAPAGSMEALRAAVQNGCDAVYLGGSMFGARAFANNFDEDEIQEAIAYAHVYGVRVFVTVNTLIREEEFEDCVRYVQFLYEHDVDAVIIQDLGLFSVLRQRFPDMELHASTQMHIHNPQGIRFMESCGASRVVVPRETPLKEIRAYAALGVDLEVFVQGALCVSYSGQCLMSSLTLQRSGNRGECAQNCRMKYQLEKREDGHREILQGKGEYLLSPKDMNTLERVPELIEAGIASFKIEGRMKRPEYVALMVALYRKAIDAYYEGRAFIYDEAVDMQMKKIFNRGFTQGHLFHHYGAQLMNPIRPNHIGVKVGKVIQVTRDKIVIRLQDTLRQQDGIRILQEPKDIGFQVNFLYKDGLLVNHGAAGDIVELDKTAPVVKGSIVLKTSDAQQLQALQKSYEAAPRKVAVYAQFTMQAGKPAVLEIMDEEGRSVRVESDAVCETARRMPLKEERIAAQLKKSGDTPFVFENISYQLDAQGILPIRELNQMRRSALAKLEEQRKILHKHRRILADKQPVIQSIQDAPSLCAVVHTEEQLQACLQEGLDMIFVENHSLYALMKGTEGVYPRMPRVMKEEYPASLMMIQETGGLRAGEVFCDTSLNMTNSHTAAFLLTHGARGISFSLESSLQDCIAIKRCFQERYAVDAPFFYTVYGRAELMLSEYCPINSVICNHTDRNCGLCRQGAEYALLDVKQHRYPILCDEACRTHILHYEVRNHIDSIPEAKQHGIQHFLCTFTMEGEADCHRIITACKAQLQMKQGV</sequence>
<evidence type="ECO:0000313" key="3">
    <source>
        <dbReference type="Proteomes" id="UP000030008"/>
    </source>
</evidence>
<organism evidence="2 3">
    <name type="scientific">Clostridium innocuum</name>
    <dbReference type="NCBI Taxonomy" id="1522"/>
    <lineage>
        <taxon>Bacteria</taxon>
        <taxon>Bacillati</taxon>
        <taxon>Bacillota</taxon>
        <taxon>Clostridia</taxon>
        <taxon>Eubacteriales</taxon>
        <taxon>Clostridiaceae</taxon>
        <taxon>Clostridium</taxon>
    </lineage>
</organism>
<dbReference type="PANTHER" id="PTHR30217">
    <property type="entry name" value="PEPTIDASE U32 FAMILY"/>
    <property type="match status" value="1"/>
</dbReference>
<dbReference type="EMBL" id="JQIF01000095">
    <property type="protein sequence ID" value="KGJ51847.1"/>
    <property type="molecule type" value="Genomic_DNA"/>
</dbReference>
<gene>
    <name evidence="2" type="ORF">CIAN88_18140</name>
</gene>
<accession>A0A099I3N4</accession>
<proteinExistence type="predicted"/>
<dbReference type="InterPro" id="IPR001539">
    <property type="entry name" value="Peptidase_U32"/>
</dbReference>
<dbReference type="PANTHER" id="PTHR30217:SF10">
    <property type="entry name" value="23S RRNA 5-HYDROXYCYTIDINE C2501 SYNTHASE"/>
    <property type="match status" value="1"/>
</dbReference>
<dbReference type="InterPro" id="IPR051454">
    <property type="entry name" value="RNA/ubiquinone_mod_enzymes"/>
</dbReference>
<dbReference type="InterPro" id="IPR020988">
    <property type="entry name" value="Pept_U32_collagenase"/>
</dbReference>
<name>A0A099I3N4_CLOIN</name>
<dbReference type="PROSITE" id="PS01276">
    <property type="entry name" value="PEPTIDASE_U32"/>
    <property type="match status" value="1"/>
</dbReference>
<reference evidence="2 3" key="1">
    <citation type="submission" date="2014-08" db="EMBL/GenBank/DDBJ databases">
        <title>Clostridium innocuum, an unnegligible vancomycin-resistant pathogen causing extra-intestinal infections.</title>
        <authorList>
            <person name="Feng Y."/>
            <person name="Chiu C.-H."/>
        </authorList>
    </citation>
    <scope>NUCLEOTIDE SEQUENCE [LARGE SCALE GENOMIC DNA]</scope>
    <source>
        <strain evidence="2 3">AN88</strain>
    </source>
</reference>
<feature type="domain" description="Peptidase U32 collagenase" evidence="1">
    <location>
        <begin position="393"/>
        <end position="510"/>
    </location>
</feature>
<dbReference type="RefSeq" id="WP_044907214.1">
    <property type="nucleotide sequence ID" value="NZ_JQIF01000095.1"/>
</dbReference>